<keyword evidence="1 3" id="KW-0808">Transferase</keyword>
<reference evidence="3 4" key="1">
    <citation type="submission" date="2018-08" db="EMBL/GenBank/DDBJ databases">
        <title>Flavobacterium tibetense sp. nov., isolated from a wetland YonghuCo on Tibetan Plateau.</title>
        <authorList>
            <person name="Phurbu D."/>
            <person name="Lu H."/>
            <person name="Xing P."/>
        </authorList>
    </citation>
    <scope>NUCLEOTIDE SEQUENCE [LARGE SCALE GENOMIC DNA]</scope>
    <source>
        <strain evidence="3 4">DJC</strain>
    </source>
</reference>
<dbReference type="OrthoDB" id="5490290at2"/>
<dbReference type="EMBL" id="QWEY01000009">
    <property type="protein sequence ID" value="RGP36348.1"/>
    <property type="molecule type" value="Genomic_DNA"/>
</dbReference>
<comment type="caution">
    <text evidence="3">The sequence shown here is derived from an EMBL/GenBank/DDBJ whole genome shotgun (WGS) entry which is preliminary data.</text>
</comment>
<dbReference type="PANTHER" id="PTHR45918">
    <property type="entry name" value="ALPHA-1,3/1,6-MANNOSYLTRANSFERASE ALG2"/>
    <property type="match status" value="1"/>
</dbReference>
<evidence type="ECO:0000313" key="3">
    <source>
        <dbReference type="EMBL" id="RGP36348.1"/>
    </source>
</evidence>
<dbReference type="AlphaFoldDB" id="A0A411YZX8"/>
<dbReference type="Gene3D" id="3.40.50.2000">
    <property type="entry name" value="Glycogen Phosphorylase B"/>
    <property type="match status" value="1"/>
</dbReference>
<proteinExistence type="predicted"/>
<dbReference type="GO" id="GO:0012505">
    <property type="term" value="C:endomembrane system"/>
    <property type="evidence" value="ECO:0007669"/>
    <property type="project" value="TreeGrafter"/>
</dbReference>
<dbReference type="SUPFAM" id="SSF53756">
    <property type="entry name" value="UDP-Glycosyltransferase/glycogen phosphorylase"/>
    <property type="match status" value="1"/>
</dbReference>
<sequence>MARIALYYPWIYLKSGVERTILEIYRRSRHDVIIVTSHYDRDATFEELAGCNIVQRGQVSVKRTYLQAAKAALTMANLRFDRAGYDALVICCDGLGPLLTFRNRNLPLMNLCFTPLRAVYDMDYRDRLLARNGPRTAKLVAEKLFRLLDRAAWRKFDSVICNSRTTRARAVDGGLRAKGEMIVAYPGIAAAAIRPAGQVGDYFFLPGRIMWTKNIELAIDAYRDYRAQGGTLGLVIAGMVDRKSGPYYESLQAQAADLDGIRFETEVSDARMQALYGGCRAVLLAAFNEDQGLTPLEGMAVGKPTIAIDRGGPRESVIHGQTGFLVEPQPQPFAEAMLRLDQNPDLARAMGLRGQDRVSLFTWENFIAVFDDEIDRIVAQKAQIRSPQRETAAESVRAEQ</sequence>
<evidence type="ECO:0000313" key="4">
    <source>
        <dbReference type="Proteomes" id="UP000284547"/>
    </source>
</evidence>
<dbReference type="Proteomes" id="UP000284547">
    <property type="component" value="Unassembled WGS sequence"/>
</dbReference>
<feature type="domain" description="Glycosyl transferase family 1" evidence="2">
    <location>
        <begin position="202"/>
        <end position="355"/>
    </location>
</feature>
<dbReference type="Pfam" id="PF00534">
    <property type="entry name" value="Glycos_transf_1"/>
    <property type="match status" value="1"/>
</dbReference>
<accession>A0A411YZX8</accession>
<name>A0A411YZX8_9RHOB</name>
<dbReference type="InterPro" id="IPR027054">
    <property type="entry name" value="ALG2"/>
</dbReference>
<evidence type="ECO:0000256" key="1">
    <source>
        <dbReference type="ARBA" id="ARBA00022679"/>
    </source>
</evidence>
<organism evidence="3 4">
    <name type="scientific">Pseudotabrizicola alkalilacus</name>
    <dbReference type="NCBI Taxonomy" id="2305252"/>
    <lineage>
        <taxon>Bacteria</taxon>
        <taxon>Pseudomonadati</taxon>
        <taxon>Pseudomonadota</taxon>
        <taxon>Alphaproteobacteria</taxon>
        <taxon>Rhodobacterales</taxon>
        <taxon>Paracoccaceae</taxon>
        <taxon>Pseudotabrizicola</taxon>
    </lineage>
</organism>
<dbReference type="GO" id="GO:0004378">
    <property type="term" value="F:GDP-Man:Man(1)GlcNAc(2)-PP-Dol alpha-1,3-mannosyltransferase activity"/>
    <property type="evidence" value="ECO:0007669"/>
    <property type="project" value="InterPro"/>
</dbReference>
<keyword evidence="4" id="KW-1185">Reference proteome</keyword>
<dbReference type="InterPro" id="IPR001296">
    <property type="entry name" value="Glyco_trans_1"/>
</dbReference>
<dbReference type="PANTHER" id="PTHR45918:SF1">
    <property type="entry name" value="ALPHA-1,3_1,6-MANNOSYLTRANSFERASE ALG2"/>
    <property type="match status" value="1"/>
</dbReference>
<evidence type="ECO:0000259" key="2">
    <source>
        <dbReference type="Pfam" id="PF00534"/>
    </source>
</evidence>
<protein>
    <submittedName>
        <fullName evidence="3">Glycosyltransferase</fullName>
    </submittedName>
</protein>
<dbReference type="RefSeq" id="WP_118154671.1">
    <property type="nucleotide sequence ID" value="NZ_QWEY01000009.1"/>
</dbReference>
<gene>
    <name evidence="3" type="ORF">D1012_16215</name>
</gene>